<accession>A0A845SLS9</accession>
<protein>
    <submittedName>
        <fullName evidence="1">Uncharacterized protein</fullName>
    </submittedName>
</protein>
<dbReference type="AlphaFoldDB" id="A0A845SLS9"/>
<sequence length="54" mass="6235">MPISLPMCGINRDDVETFWQGLRARLLARGWVNPPQRLCWPALLPAHWRDVPAL</sequence>
<reference evidence="1 2" key="2">
    <citation type="submission" date="2020-02" db="EMBL/GenBank/DDBJ databases">
        <title>The new genus of Enterobacteriales.</title>
        <authorList>
            <person name="Kim I.S."/>
        </authorList>
    </citation>
    <scope>NUCLEOTIDE SEQUENCE [LARGE SCALE GENOMIC DNA]</scope>
    <source>
        <strain evidence="1 2">SAP-6</strain>
    </source>
</reference>
<proteinExistence type="predicted"/>
<gene>
    <name evidence="1" type="ORF">GRH90_19640</name>
</gene>
<keyword evidence="2" id="KW-1185">Reference proteome</keyword>
<organism evidence="1 2">
    <name type="scientific">Acerihabitans arboris</name>
    <dbReference type="NCBI Taxonomy" id="2691583"/>
    <lineage>
        <taxon>Bacteria</taxon>
        <taxon>Pseudomonadati</taxon>
        <taxon>Pseudomonadota</taxon>
        <taxon>Gammaproteobacteria</taxon>
        <taxon>Enterobacterales</taxon>
        <taxon>Pectobacteriaceae</taxon>
        <taxon>Acerihabitans</taxon>
    </lineage>
</organism>
<dbReference type="EMBL" id="WUBS01000015">
    <property type="protein sequence ID" value="NDL64949.1"/>
    <property type="molecule type" value="Genomic_DNA"/>
</dbReference>
<evidence type="ECO:0000313" key="1">
    <source>
        <dbReference type="EMBL" id="NDL64949.1"/>
    </source>
</evidence>
<evidence type="ECO:0000313" key="2">
    <source>
        <dbReference type="Proteomes" id="UP000461443"/>
    </source>
</evidence>
<comment type="caution">
    <text evidence="1">The sequence shown here is derived from an EMBL/GenBank/DDBJ whole genome shotgun (WGS) entry which is preliminary data.</text>
</comment>
<dbReference type="Proteomes" id="UP000461443">
    <property type="component" value="Unassembled WGS sequence"/>
</dbReference>
<reference evidence="1 2" key="1">
    <citation type="submission" date="2019-12" db="EMBL/GenBank/DDBJ databases">
        <authorList>
            <person name="Lee S.D."/>
        </authorList>
    </citation>
    <scope>NUCLEOTIDE SEQUENCE [LARGE SCALE GENOMIC DNA]</scope>
    <source>
        <strain evidence="1 2">SAP-6</strain>
    </source>
</reference>
<name>A0A845SLS9_9GAMM</name>
<dbReference type="RefSeq" id="WP_162367656.1">
    <property type="nucleotide sequence ID" value="NZ_WUBS01000015.1"/>
</dbReference>